<comment type="caution">
    <text evidence="1">The sequence shown here is derived from an EMBL/GenBank/DDBJ whole genome shotgun (WGS) entry which is preliminary data.</text>
</comment>
<sequence length="72" mass="8165">MIQDRFSTASFLYREPDFLFSITARFTWITKGSEGVIVLQLTNAVLALLTATQQDDISTVDNSFSTSTSFWY</sequence>
<proteinExistence type="predicted"/>
<evidence type="ECO:0000313" key="1">
    <source>
        <dbReference type="EMBL" id="KAK3776784.1"/>
    </source>
</evidence>
<keyword evidence="2" id="KW-1185">Reference proteome</keyword>
<dbReference type="EMBL" id="JAWDGP010003173">
    <property type="protein sequence ID" value="KAK3776784.1"/>
    <property type="molecule type" value="Genomic_DNA"/>
</dbReference>
<dbReference type="Proteomes" id="UP001283361">
    <property type="component" value="Unassembled WGS sequence"/>
</dbReference>
<organism evidence="1 2">
    <name type="scientific">Elysia crispata</name>
    <name type="common">lettuce slug</name>
    <dbReference type="NCBI Taxonomy" id="231223"/>
    <lineage>
        <taxon>Eukaryota</taxon>
        <taxon>Metazoa</taxon>
        <taxon>Spiralia</taxon>
        <taxon>Lophotrochozoa</taxon>
        <taxon>Mollusca</taxon>
        <taxon>Gastropoda</taxon>
        <taxon>Heterobranchia</taxon>
        <taxon>Euthyneura</taxon>
        <taxon>Panpulmonata</taxon>
        <taxon>Sacoglossa</taxon>
        <taxon>Placobranchoidea</taxon>
        <taxon>Plakobranchidae</taxon>
        <taxon>Elysia</taxon>
    </lineage>
</organism>
<reference evidence="1" key="1">
    <citation type="journal article" date="2023" name="G3 (Bethesda)">
        <title>A reference genome for the long-term kleptoplast-retaining sea slug Elysia crispata morphotype clarki.</title>
        <authorList>
            <person name="Eastman K.E."/>
            <person name="Pendleton A.L."/>
            <person name="Shaikh M.A."/>
            <person name="Suttiyut T."/>
            <person name="Ogas R."/>
            <person name="Tomko P."/>
            <person name="Gavelis G."/>
            <person name="Widhalm J.R."/>
            <person name="Wisecaver J.H."/>
        </authorList>
    </citation>
    <scope>NUCLEOTIDE SEQUENCE</scope>
    <source>
        <strain evidence="1">ECLA1</strain>
    </source>
</reference>
<name>A0AAE0ZW66_9GAST</name>
<protein>
    <submittedName>
        <fullName evidence="1">Uncharacterized protein</fullName>
    </submittedName>
</protein>
<accession>A0AAE0ZW66</accession>
<evidence type="ECO:0000313" key="2">
    <source>
        <dbReference type="Proteomes" id="UP001283361"/>
    </source>
</evidence>
<dbReference type="AlphaFoldDB" id="A0AAE0ZW66"/>
<gene>
    <name evidence="1" type="ORF">RRG08_024561</name>
</gene>